<reference evidence="1" key="1">
    <citation type="submission" date="2022-03" db="EMBL/GenBank/DDBJ databases">
        <authorList>
            <person name="Alioto T."/>
            <person name="Alioto T."/>
            <person name="Gomez Garrido J."/>
        </authorList>
    </citation>
    <scope>NUCLEOTIDE SEQUENCE</scope>
</reference>
<accession>A0AAD1WR17</accession>
<dbReference type="Proteomes" id="UP001295444">
    <property type="component" value="Chromosome 11"/>
</dbReference>
<feature type="non-terminal residue" evidence="1">
    <location>
        <position position="1"/>
    </location>
</feature>
<protein>
    <submittedName>
        <fullName evidence="1">Uncharacterized protein</fullName>
    </submittedName>
</protein>
<name>A0AAD1WR17_PELCU</name>
<gene>
    <name evidence="1" type="ORF">PECUL_23A037890</name>
</gene>
<dbReference type="EMBL" id="OW240922">
    <property type="protein sequence ID" value="CAH2322504.1"/>
    <property type="molecule type" value="Genomic_DNA"/>
</dbReference>
<dbReference type="AlphaFoldDB" id="A0AAD1WR17"/>
<organism evidence="1 2">
    <name type="scientific">Pelobates cultripes</name>
    <name type="common">Western spadefoot toad</name>
    <dbReference type="NCBI Taxonomy" id="61616"/>
    <lineage>
        <taxon>Eukaryota</taxon>
        <taxon>Metazoa</taxon>
        <taxon>Chordata</taxon>
        <taxon>Craniata</taxon>
        <taxon>Vertebrata</taxon>
        <taxon>Euteleostomi</taxon>
        <taxon>Amphibia</taxon>
        <taxon>Batrachia</taxon>
        <taxon>Anura</taxon>
        <taxon>Pelobatoidea</taxon>
        <taxon>Pelobatidae</taxon>
        <taxon>Pelobates</taxon>
    </lineage>
</organism>
<evidence type="ECO:0000313" key="2">
    <source>
        <dbReference type="Proteomes" id="UP001295444"/>
    </source>
</evidence>
<feature type="non-terminal residue" evidence="1">
    <location>
        <position position="113"/>
    </location>
</feature>
<evidence type="ECO:0000313" key="1">
    <source>
        <dbReference type="EMBL" id="CAH2322504.1"/>
    </source>
</evidence>
<sequence length="113" mass="13090">NRQIPHISRDLALDYPNKDWQYSVVRPQIPKLLRPWRWHLSPWILRDQGTIQTLTANICDYFDTNSTEDVAPAMVWTAHKAAIRGNLIATATNRKQHHLQNLTAVLAELARLE</sequence>
<proteinExistence type="predicted"/>
<keyword evidence="2" id="KW-1185">Reference proteome</keyword>